<dbReference type="Gene3D" id="3.30.70.330">
    <property type="match status" value="1"/>
</dbReference>
<sequence>SKANPIDIFAIGFEEMVELNAGNIVSASTTNQKLWAAELQKNISRDHKYVLLASEQLVGVCLFVFIRPQHAPFIRDVAVDTVKTGMGGATGNKGGVAIRLLFHTTSICFVCSHFAAGQSQVKERNDDYNEITRRLSFPMGRLLYSHDYVFWCGDFNYRINLPNEEVKEFIKQQNWDALTAGDQLLEQKNSGTIFRGFIEGNLDFAPTYKYDLFSEDYDTSEKCRTPAWTDRILWKRRKWNFNRTAEEMNVVSVPSTSGEAEDNPEQAWSPGTLKYYGRAELKTSDHRPVVAIIDVDILEVDPEERHQVYKDVIALQGPPDGTILVSLCSSGPDDYFSDELIDELLDKFANFGEVILIRFVEEKMWVTFLEGYSALAALSLSGSTVLDKLIDIRLRSPGWIKSLEEEMSVERICGSIPTSASSSLLAEDVDVGDDDYDMEGDVDDEVEDILPQHLQPGAGSAPGSSPLPSPRSSPCPSPTHGEPAAPYRPSRGQQPPRPSQGPPVDFQPGAPTGPGLEPKRPPPPRPNAPPARPAPPQRPPPPSGPKSPALPRPDAPAGRGQAGAPAPGGASRPNIPPRAGVISMPPQSRPQPPSHPGAPRPIPDVHPGAPRPIPDTHPGAPRPVPSAPVKPADLPLGPPPSGPPPTTKPQAQSPMQPQPAPPSAQSQLPPPMQPTLPAPLQPQQAAPPAAATPPAAAAPTAASPGPQQSLASPKPPPRSRSSHALPPDAAKSESAPAAQPEKPSG</sequence>
<dbReference type="InterPro" id="IPR035979">
    <property type="entry name" value="RBD_domain_sf"/>
</dbReference>
<feature type="domain" description="Inositol polyphosphate-related phosphatase" evidence="3">
    <location>
        <begin position="1"/>
        <end position="301"/>
    </location>
</feature>
<accession>A0ABV0SAA9</accession>
<proteinExistence type="predicted"/>
<dbReference type="Proteomes" id="UP001434883">
    <property type="component" value="Unassembled WGS sequence"/>
</dbReference>
<feature type="compositionally biased region" description="Pro residues" evidence="2">
    <location>
        <begin position="465"/>
        <end position="477"/>
    </location>
</feature>
<dbReference type="EMBL" id="JAHRIN010075671">
    <property type="protein sequence ID" value="MEQ2217130.1"/>
    <property type="molecule type" value="Genomic_DNA"/>
</dbReference>
<protein>
    <recommendedName>
        <fullName evidence="1">phosphoinositide 5-phosphatase</fullName>
        <ecNumber evidence="1">3.1.3.36</ecNumber>
    </recommendedName>
</protein>
<dbReference type="Gene3D" id="3.60.10.10">
    <property type="entry name" value="Endonuclease/exonuclease/phosphatase"/>
    <property type="match status" value="1"/>
</dbReference>
<evidence type="ECO:0000259" key="3">
    <source>
        <dbReference type="SMART" id="SM00128"/>
    </source>
</evidence>
<dbReference type="PANTHER" id="PTHR11200:SF257">
    <property type="entry name" value="PHOSPHOINOSITIDE 5-PHOSPHATASE"/>
    <property type="match status" value="1"/>
</dbReference>
<dbReference type="SUPFAM" id="SSF56219">
    <property type="entry name" value="DNase I-like"/>
    <property type="match status" value="1"/>
</dbReference>
<dbReference type="InterPro" id="IPR046985">
    <property type="entry name" value="IP5"/>
</dbReference>
<dbReference type="InterPro" id="IPR000300">
    <property type="entry name" value="IPPc"/>
</dbReference>
<evidence type="ECO:0000259" key="4">
    <source>
        <dbReference type="SMART" id="SM01165"/>
    </source>
</evidence>
<name>A0ABV0SAA9_9TELE</name>
<dbReference type="SMART" id="SM00128">
    <property type="entry name" value="IPPc"/>
    <property type="match status" value="1"/>
</dbReference>
<feature type="compositionally biased region" description="Pro residues" evidence="2">
    <location>
        <begin position="521"/>
        <end position="554"/>
    </location>
</feature>
<dbReference type="SUPFAM" id="SSF54928">
    <property type="entry name" value="RNA-binding domain, RBD"/>
    <property type="match status" value="1"/>
</dbReference>
<feature type="compositionally biased region" description="Low complexity" evidence="2">
    <location>
        <begin position="681"/>
        <end position="709"/>
    </location>
</feature>
<organism evidence="5 6">
    <name type="scientific">Xenoophorus captivus</name>
    <dbReference type="NCBI Taxonomy" id="1517983"/>
    <lineage>
        <taxon>Eukaryota</taxon>
        <taxon>Metazoa</taxon>
        <taxon>Chordata</taxon>
        <taxon>Craniata</taxon>
        <taxon>Vertebrata</taxon>
        <taxon>Euteleostomi</taxon>
        <taxon>Actinopterygii</taxon>
        <taxon>Neopterygii</taxon>
        <taxon>Teleostei</taxon>
        <taxon>Neoteleostei</taxon>
        <taxon>Acanthomorphata</taxon>
        <taxon>Ovalentaria</taxon>
        <taxon>Atherinomorphae</taxon>
        <taxon>Cyprinodontiformes</taxon>
        <taxon>Goodeidae</taxon>
        <taxon>Xenoophorus</taxon>
    </lineage>
</organism>
<reference evidence="5 6" key="1">
    <citation type="submission" date="2021-06" db="EMBL/GenBank/DDBJ databases">
        <authorList>
            <person name="Palmer J.M."/>
        </authorList>
    </citation>
    <scope>NUCLEOTIDE SEQUENCE [LARGE SCALE GENOMIC DNA]</scope>
    <source>
        <strain evidence="5 6">XC_2019</strain>
        <tissue evidence="5">Muscle</tissue>
    </source>
</reference>
<dbReference type="InterPro" id="IPR012677">
    <property type="entry name" value="Nucleotide-bd_a/b_plait_sf"/>
</dbReference>
<feature type="non-terminal residue" evidence="5">
    <location>
        <position position="1"/>
    </location>
</feature>
<keyword evidence="6" id="KW-1185">Reference proteome</keyword>
<dbReference type="InterPro" id="IPR015047">
    <property type="entry name" value="SYNJ1/2_RRM"/>
</dbReference>
<feature type="region of interest" description="Disordered" evidence="2">
    <location>
        <begin position="453"/>
        <end position="745"/>
    </location>
</feature>
<dbReference type="SMART" id="SM01165">
    <property type="entry name" value="DUF1866"/>
    <property type="match status" value="1"/>
</dbReference>
<feature type="compositionally biased region" description="Low complexity" evidence="2">
    <location>
        <begin position="555"/>
        <end position="573"/>
    </location>
</feature>
<evidence type="ECO:0000256" key="1">
    <source>
        <dbReference type="ARBA" id="ARBA00013044"/>
    </source>
</evidence>
<dbReference type="EC" id="3.1.3.36" evidence="1"/>
<evidence type="ECO:0000256" key="2">
    <source>
        <dbReference type="SAM" id="MobiDB-lite"/>
    </source>
</evidence>
<feature type="compositionally biased region" description="Pro residues" evidence="2">
    <location>
        <begin position="636"/>
        <end position="647"/>
    </location>
</feature>
<dbReference type="InterPro" id="IPR036691">
    <property type="entry name" value="Endo/exonu/phosph_ase_sf"/>
</dbReference>
<evidence type="ECO:0000313" key="6">
    <source>
        <dbReference type="Proteomes" id="UP001434883"/>
    </source>
</evidence>
<evidence type="ECO:0000313" key="5">
    <source>
        <dbReference type="EMBL" id="MEQ2217130.1"/>
    </source>
</evidence>
<dbReference type="Pfam" id="PF22669">
    <property type="entry name" value="Exo_endo_phos2"/>
    <property type="match status" value="1"/>
</dbReference>
<feature type="compositionally biased region" description="Pro residues" evidence="2">
    <location>
        <begin position="587"/>
        <end position="628"/>
    </location>
</feature>
<comment type="caution">
    <text evidence="5">The sequence shown here is derived from an EMBL/GenBank/DDBJ whole genome shotgun (WGS) entry which is preliminary data.</text>
</comment>
<feature type="domain" description="Synaptojanin-1/2 RNA recognition motif" evidence="4">
    <location>
        <begin position="294"/>
        <end position="436"/>
    </location>
</feature>
<dbReference type="PANTHER" id="PTHR11200">
    <property type="entry name" value="INOSITOL 5-PHOSPHATASE"/>
    <property type="match status" value="1"/>
</dbReference>
<dbReference type="Pfam" id="PF08952">
    <property type="entry name" value="DUF1866"/>
    <property type="match status" value="1"/>
</dbReference>
<gene>
    <name evidence="5" type="primary">SYNJ1_2</name>
    <name evidence="5" type="ORF">XENOCAPTIV_022593</name>
</gene>
<feature type="compositionally biased region" description="Pro residues" evidence="2">
    <location>
        <begin position="656"/>
        <end position="680"/>
    </location>
</feature>